<evidence type="ECO:0000313" key="2">
    <source>
        <dbReference type="EMBL" id="CAB0005324.1"/>
    </source>
</evidence>
<gene>
    <name evidence="1" type="ORF">NTEN_LOCUS10799</name>
    <name evidence="2" type="ORF">NTEN_LOCUS10801</name>
</gene>
<feature type="non-terminal residue" evidence="1">
    <location>
        <position position="56"/>
    </location>
</feature>
<organism evidence="1 3">
    <name type="scientific">Nesidiocoris tenuis</name>
    <dbReference type="NCBI Taxonomy" id="355587"/>
    <lineage>
        <taxon>Eukaryota</taxon>
        <taxon>Metazoa</taxon>
        <taxon>Ecdysozoa</taxon>
        <taxon>Arthropoda</taxon>
        <taxon>Hexapoda</taxon>
        <taxon>Insecta</taxon>
        <taxon>Pterygota</taxon>
        <taxon>Neoptera</taxon>
        <taxon>Paraneoptera</taxon>
        <taxon>Hemiptera</taxon>
        <taxon>Heteroptera</taxon>
        <taxon>Panheteroptera</taxon>
        <taxon>Cimicomorpha</taxon>
        <taxon>Miridae</taxon>
        <taxon>Dicyphina</taxon>
        <taxon>Nesidiocoris</taxon>
    </lineage>
</organism>
<evidence type="ECO:0000313" key="3">
    <source>
        <dbReference type="Proteomes" id="UP000479000"/>
    </source>
</evidence>
<proteinExistence type="predicted"/>
<dbReference type="EMBL" id="CADCXU010016265">
    <property type="protein sequence ID" value="CAB0005324.1"/>
    <property type="molecule type" value="Genomic_DNA"/>
</dbReference>
<dbReference type="Proteomes" id="UP000479000">
    <property type="component" value="Unassembled WGS sequence"/>
</dbReference>
<protein>
    <submittedName>
        <fullName evidence="1">Uncharacterized protein</fullName>
    </submittedName>
</protein>
<dbReference type="AlphaFoldDB" id="A0A6H5GPC2"/>
<reference evidence="1 3" key="1">
    <citation type="submission" date="2020-02" db="EMBL/GenBank/DDBJ databases">
        <authorList>
            <person name="Ferguson B K."/>
        </authorList>
    </citation>
    <scope>NUCLEOTIDE SEQUENCE [LARGE SCALE GENOMIC DNA]</scope>
</reference>
<sequence length="56" mass="6607">METECFEIDQYNVQRNRWRIERLLCLGSAVNAALTQTQTEPQTLMPKLKLKLELQL</sequence>
<name>A0A6H5GPC2_9HEMI</name>
<dbReference type="EMBL" id="CADCXU010016263">
    <property type="protein sequence ID" value="CAB0005322.1"/>
    <property type="molecule type" value="Genomic_DNA"/>
</dbReference>
<evidence type="ECO:0000313" key="1">
    <source>
        <dbReference type="EMBL" id="CAB0005322.1"/>
    </source>
</evidence>
<accession>A0A6H5GPC2</accession>
<keyword evidence="3" id="KW-1185">Reference proteome</keyword>